<evidence type="ECO:0000256" key="1">
    <source>
        <dbReference type="SAM" id="Phobius"/>
    </source>
</evidence>
<feature type="transmembrane region" description="Helical" evidence="1">
    <location>
        <begin position="6"/>
        <end position="25"/>
    </location>
</feature>
<name>A0ABP6M1C6_9MICC</name>
<sequence length="132" mass="13710">MDGTALIAPAALLHCSLLIVVVCFTGRSGPRNDLIGIRTWATTASEKAWETAHAAALPWSWATVGTSAASLTVGVVLYSTGRPLPAGVEGWYTGACIAAFGAVMAGLVLRADRAAKHILMHEGLDEESHADP</sequence>
<evidence type="ECO:0000313" key="3">
    <source>
        <dbReference type="Proteomes" id="UP001500236"/>
    </source>
</evidence>
<keyword evidence="1" id="KW-1133">Transmembrane helix</keyword>
<accession>A0ABP6M1C6</accession>
<keyword evidence="3" id="KW-1185">Reference proteome</keyword>
<gene>
    <name evidence="2" type="ORF">GCM10010529_18060</name>
</gene>
<dbReference type="Pfam" id="PF13630">
    <property type="entry name" value="SdpI"/>
    <property type="match status" value="1"/>
</dbReference>
<comment type="caution">
    <text evidence="2">The sequence shown here is derived from an EMBL/GenBank/DDBJ whole genome shotgun (WGS) entry which is preliminary data.</text>
</comment>
<dbReference type="RefSeq" id="WP_344683849.1">
    <property type="nucleotide sequence ID" value="NZ_BAAAVT010000010.1"/>
</dbReference>
<dbReference type="Proteomes" id="UP001500236">
    <property type="component" value="Unassembled WGS sequence"/>
</dbReference>
<keyword evidence="1" id="KW-0812">Transmembrane</keyword>
<organism evidence="2 3">
    <name type="scientific">Nesterenkonia aethiopica</name>
    <dbReference type="NCBI Taxonomy" id="269144"/>
    <lineage>
        <taxon>Bacteria</taxon>
        <taxon>Bacillati</taxon>
        <taxon>Actinomycetota</taxon>
        <taxon>Actinomycetes</taxon>
        <taxon>Micrococcales</taxon>
        <taxon>Micrococcaceae</taxon>
        <taxon>Nesterenkonia</taxon>
    </lineage>
</organism>
<proteinExistence type="predicted"/>
<keyword evidence="1" id="KW-0472">Membrane</keyword>
<evidence type="ECO:0008006" key="4">
    <source>
        <dbReference type="Google" id="ProtNLM"/>
    </source>
</evidence>
<dbReference type="InterPro" id="IPR025962">
    <property type="entry name" value="SdpI/YhfL"/>
</dbReference>
<reference evidence="3" key="1">
    <citation type="journal article" date="2019" name="Int. J. Syst. Evol. Microbiol.">
        <title>The Global Catalogue of Microorganisms (GCM) 10K type strain sequencing project: providing services to taxonomists for standard genome sequencing and annotation.</title>
        <authorList>
            <consortium name="The Broad Institute Genomics Platform"/>
            <consortium name="The Broad Institute Genome Sequencing Center for Infectious Disease"/>
            <person name="Wu L."/>
            <person name="Ma J."/>
        </authorList>
    </citation>
    <scope>NUCLEOTIDE SEQUENCE [LARGE SCALE GENOMIC DNA]</scope>
    <source>
        <strain evidence="3">JCM 14309</strain>
    </source>
</reference>
<evidence type="ECO:0000313" key="2">
    <source>
        <dbReference type="EMBL" id="GAA3065487.1"/>
    </source>
</evidence>
<feature type="transmembrane region" description="Helical" evidence="1">
    <location>
        <begin position="56"/>
        <end position="78"/>
    </location>
</feature>
<dbReference type="EMBL" id="BAAAVT010000010">
    <property type="protein sequence ID" value="GAA3065487.1"/>
    <property type="molecule type" value="Genomic_DNA"/>
</dbReference>
<protein>
    <recommendedName>
        <fullName evidence="4">SdpI family protein</fullName>
    </recommendedName>
</protein>
<feature type="transmembrane region" description="Helical" evidence="1">
    <location>
        <begin position="90"/>
        <end position="109"/>
    </location>
</feature>